<organism evidence="1 2">
    <name type="scientific">Vitis vinifera</name>
    <name type="common">Grape</name>
    <dbReference type="NCBI Taxonomy" id="29760"/>
    <lineage>
        <taxon>Eukaryota</taxon>
        <taxon>Viridiplantae</taxon>
        <taxon>Streptophyta</taxon>
        <taxon>Embryophyta</taxon>
        <taxon>Tracheophyta</taxon>
        <taxon>Spermatophyta</taxon>
        <taxon>Magnoliopsida</taxon>
        <taxon>eudicotyledons</taxon>
        <taxon>Gunneridae</taxon>
        <taxon>Pentapetalae</taxon>
        <taxon>rosids</taxon>
        <taxon>Vitales</taxon>
        <taxon>Vitaceae</taxon>
        <taxon>Viteae</taxon>
        <taxon>Vitis</taxon>
    </lineage>
</organism>
<evidence type="ECO:0000313" key="2">
    <source>
        <dbReference type="Proteomes" id="UP000288805"/>
    </source>
</evidence>
<dbReference type="AlphaFoldDB" id="A0A438JBM2"/>
<proteinExistence type="predicted"/>
<name>A0A438JBM2_VITVI</name>
<gene>
    <name evidence="1" type="ORF">CK203_023574</name>
</gene>
<reference evidence="1 2" key="1">
    <citation type="journal article" date="2018" name="PLoS Genet.">
        <title>Population sequencing reveals clonal diversity and ancestral inbreeding in the grapevine cultivar Chardonnay.</title>
        <authorList>
            <person name="Roach M.J."/>
            <person name="Johnson D.L."/>
            <person name="Bohlmann J."/>
            <person name="van Vuuren H.J."/>
            <person name="Jones S.J."/>
            <person name="Pretorius I.S."/>
            <person name="Schmidt S.A."/>
            <person name="Borneman A.R."/>
        </authorList>
    </citation>
    <scope>NUCLEOTIDE SEQUENCE [LARGE SCALE GENOMIC DNA]</scope>
    <source>
        <strain evidence="2">cv. Chardonnay</strain>
        <tissue evidence="1">Leaf</tissue>
    </source>
</reference>
<dbReference type="EMBL" id="QGNW01000051">
    <property type="protein sequence ID" value="RVX06355.1"/>
    <property type="molecule type" value="Genomic_DNA"/>
</dbReference>
<protein>
    <submittedName>
        <fullName evidence="1">Uncharacterized protein</fullName>
    </submittedName>
</protein>
<dbReference type="Proteomes" id="UP000288805">
    <property type="component" value="Unassembled WGS sequence"/>
</dbReference>
<comment type="caution">
    <text evidence="1">The sequence shown here is derived from an EMBL/GenBank/DDBJ whole genome shotgun (WGS) entry which is preliminary data.</text>
</comment>
<sequence>MDSGVTHHFTPDINILDTVTPFSGSDQVTIVNGKQLYISHPGTAKLPFSYSLLVLHQNRRVERKNRNVVEMGLSLLAHSVPLSIPLPPISPSPSNSPSISHSFSSSSSSISSTCSPLVAPTSLPFFSHSMSPSVPPHFPLPHRVDLHVPSVDTYLLASSRTHNIHPMVTRSKAGIYKPKLLLSVSIVMRTSIDTL</sequence>
<accession>A0A438JBM2</accession>
<evidence type="ECO:0000313" key="1">
    <source>
        <dbReference type="EMBL" id="RVX06355.1"/>
    </source>
</evidence>